<proteinExistence type="predicted"/>
<evidence type="ECO:0000313" key="1">
    <source>
        <dbReference type="EMBL" id="RAJ76819.1"/>
    </source>
</evidence>
<dbReference type="EMBL" id="QLMA01000008">
    <property type="protein sequence ID" value="RAJ76819.1"/>
    <property type="molecule type" value="Genomic_DNA"/>
</dbReference>
<organism evidence="1 2">
    <name type="scientific">Chitinophaga dinghuensis</name>
    <dbReference type="NCBI Taxonomy" id="1539050"/>
    <lineage>
        <taxon>Bacteria</taxon>
        <taxon>Pseudomonadati</taxon>
        <taxon>Bacteroidota</taxon>
        <taxon>Chitinophagia</taxon>
        <taxon>Chitinophagales</taxon>
        <taxon>Chitinophagaceae</taxon>
        <taxon>Chitinophaga</taxon>
    </lineage>
</organism>
<dbReference type="RefSeq" id="WP_111594518.1">
    <property type="nucleotide sequence ID" value="NZ_QLMA01000008.1"/>
</dbReference>
<gene>
    <name evidence="1" type="ORF">CLV59_108340</name>
</gene>
<dbReference type="OrthoDB" id="939776at2"/>
<accession>A0A327VRY9</accession>
<dbReference type="AlphaFoldDB" id="A0A327VRY9"/>
<keyword evidence="2" id="KW-1185">Reference proteome</keyword>
<name>A0A327VRY9_9BACT</name>
<dbReference type="Proteomes" id="UP000249819">
    <property type="component" value="Unassembled WGS sequence"/>
</dbReference>
<reference evidence="1 2" key="1">
    <citation type="submission" date="2018-06" db="EMBL/GenBank/DDBJ databases">
        <title>Genomic Encyclopedia of Archaeal and Bacterial Type Strains, Phase II (KMG-II): from individual species to whole genera.</title>
        <authorList>
            <person name="Goeker M."/>
        </authorList>
    </citation>
    <scope>NUCLEOTIDE SEQUENCE [LARGE SCALE GENOMIC DNA]</scope>
    <source>
        <strain evidence="1 2">DSM 29821</strain>
    </source>
</reference>
<evidence type="ECO:0000313" key="2">
    <source>
        <dbReference type="Proteomes" id="UP000249819"/>
    </source>
</evidence>
<comment type="caution">
    <text evidence="1">The sequence shown here is derived from an EMBL/GenBank/DDBJ whole genome shotgun (WGS) entry which is preliminary data.</text>
</comment>
<sequence length="229" mass="26659">MKAGEAQQLQFNSLKEFFYEAGYVGKGKNSFIKKYNGGWDKFAFGMINYDPKQICYFSIFKRIDAVEDILQQVSDLYDLGIKVGKDSSTMAFGPGSLDGTHMETTLPEMQSESDILVTSELIKNFMIKTGFLMLERFNDLREWDKTMNGNDFWETDWRKPFNLYGQFDCKRLIIAYLSSNPDFEKIYQYSLKVREEVLKEFPGAKENVINGKNYLEYLHEVLCAIKPLY</sequence>
<protein>
    <submittedName>
        <fullName evidence="1">Uncharacterized protein</fullName>
    </submittedName>
</protein>